<feature type="domain" description="Response regulatory" evidence="16">
    <location>
        <begin position="1745"/>
        <end position="1866"/>
    </location>
</feature>
<evidence type="ECO:0000256" key="11">
    <source>
        <dbReference type="PROSITE-ProRule" id="PRU00110"/>
    </source>
</evidence>
<organism evidence="18 19">
    <name type="scientific">Saccharobesus litoralis</name>
    <dbReference type="NCBI Taxonomy" id="2172099"/>
    <lineage>
        <taxon>Bacteria</taxon>
        <taxon>Pseudomonadati</taxon>
        <taxon>Pseudomonadota</taxon>
        <taxon>Gammaproteobacteria</taxon>
        <taxon>Alteromonadales</taxon>
        <taxon>Alteromonadaceae</taxon>
        <taxon>Saccharobesus</taxon>
    </lineage>
</organism>
<dbReference type="InterPro" id="IPR011009">
    <property type="entry name" value="Kinase-like_dom_sf"/>
</dbReference>
<dbReference type="GO" id="GO:0005886">
    <property type="term" value="C:plasma membrane"/>
    <property type="evidence" value="ECO:0007669"/>
    <property type="project" value="UniProtKB-SubCell"/>
</dbReference>
<dbReference type="PANTHER" id="PTHR45339:SF3">
    <property type="entry name" value="HISTIDINE KINASE"/>
    <property type="match status" value="1"/>
</dbReference>
<dbReference type="PROSITE" id="PS50110">
    <property type="entry name" value="RESPONSE_REGULATORY"/>
    <property type="match status" value="2"/>
</dbReference>
<dbReference type="FunFam" id="1.10.287.130:FF:000002">
    <property type="entry name" value="Two-component osmosensing histidine kinase"/>
    <property type="match status" value="1"/>
</dbReference>
<dbReference type="EC" id="2.7.13.3" evidence="2"/>
<dbReference type="SUPFAM" id="SSF56112">
    <property type="entry name" value="Protein kinase-like (PK-like)"/>
    <property type="match status" value="1"/>
</dbReference>
<reference evidence="18 19" key="1">
    <citation type="submission" date="2018-01" db="EMBL/GenBank/DDBJ databases">
        <title>Genome sequence of a Cantenovulum-like bacteria.</title>
        <authorList>
            <person name="Tan W.R."/>
            <person name="Lau N.-S."/>
            <person name="Go F."/>
            <person name="Amirul A.-A.A."/>
        </authorList>
    </citation>
    <scope>NUCLEOTIDE SEQUENCE [LARGE SCALE GENOMIC DNA]</scope>
    <source>
        <strain evidence="18 19">CCB-QB4</strain>
    </source>
</reference>
<dbReference type="FunFam" id="3.30.565.10:FF:000010">
    <property type="entry name" value="Sensor histidine kinase RcsC"/>
    <property type="match status" value="1"/>
</dbReference>
<dbReference type="CDD" id="cd00088">
    <property type="entry name" value="HPT"/>
    <property type="match status" value="1"/>
</dbReference>
<feature type="domain" description="HPt" evidence="17">
    <location>
        <begin position="2053"/>
        <end position="2145"/>
    </location>
</feature>
<feature type="coiled-coil region" evidence="13">
    <location>
        <begin position="1471"/>
        <end position="1505"/>
    </location>
</feature>
<evidence type="ECO:0000256" key="10">
    <source>
        <dbReference type="ARBA" id="ARBA00068150"/>
    </source>
</evidence>
<dbReference type="Pfam" id="PF00072">
    <property type="entry name" value="Response_reg"/>
    <property type="match status" value="2"/>
</dbReference>
<dbReference type="PRINTS" id="PR00344">
    <property type="entry name" value="BCTRLSENSOR"/>
</dbReference>
<dbReference type="Gene3D" id="3.40.50.2300">
    <property type="match status" value="2"/>
</dbReference>
<evidence type="ECO:0000256" key="1">
    <source>
        <dbReference type="ARBA" id="ARBA00000085"/>
    </source>
</evidence>
<dbReference type="PROSITE" id="PS50109">
    <property type="entry name" value="HIS_KIN"/>
    <property type="match status" value="1"/>
</dbReference>
<protein>
    <recommendedName>
        <fullName evidence="10">Sensory/regulatory protein RpfC</fullName>
        <ecNumber evidence="2">2.7.13.3</ecNumber>
    </recommendedName>
</protein>
<dbReference type="Gene3D" id="3.30.450.40">
    <property type="match status" value="1"/>
</dbReference>
<accession>A0A2S0VQS7</accession>
<evidence type="ECO:0000256" key="2">
    <source>
        <dbReference type="ARBA" id="ARBA00012438"/>
    </source>
</evidence>
<feature type="domain" description="Response regulatory" evidence="16">
    <location>
        <begin position="1889"/>
        <end position="2004"/>
    </location>
</feature>
<dbReference type="SMART" id="SM00065">
    <property type="entry name" value="GAF"/>
    <property type="match status" value="1"/>
</dbReference>
<dbReference type="SMART" id="SM00448">
    <property type="entry name" value="REC"/>
    <property type="match status" value="2"/>
</dbReference>
<dbReference type="CDD" id="cd17546">
    <property type="entry name" value="REC_hyHK_CKI1_RcsC-like"/>
    <property type="match status" value="2"/>
</dbReference>
<keyword evidence="3 12" id="KW-0597">Phosphoprotein</keyword>
<evidence type="ECO:0000256" key="5">
    <source>
        <dbReference type="ARBA" id="ARBA00022741"/>
    </source>
</evidence>
<dbReference type="Pfam" id="PF01627">
    <property type="entry name" value="Hpt"/>
    <property type="match status" value="1"/>
</dbReference>
<dbReference type="InterPro" id="IPR003018">
    <property type="entry name" value="GAF"/>
</dbReference>
<feature type="domain" description="Protein kinase" evidence="14">
    <location>
        <begin position="1"/>
        <end position="281"/>
    </location>
</feature>
<dbReference type="OrthoDB" id="9801841at2"/>
<feature type="modified residue" description="Phosphohistidine" evidence="11">
    <location>
        <position position="2092"/>
    </location>
</feature>
<dbReference type="GO" id="GO:0005524">
    <property type="term" value="F:ATP binding"/>
    <property type="evidence" value="ECO:0007669"/>
    <property type="project" value="UniProtKB-KW"/>
</dbReference>
<dbReference type="CDD" id="cd16922">
    <property type="entry name" value="HATPase_EvgS-ArcB-TorS-like"/>
    <property type="match status" value="1"/>
</dbReference>
<dbReference type="Pfam" id="PF13191">
    <property type="entry name" value="AAA_16"/>
    <property type="match status" value="1"/>
</dbReference>
<dbReference type="InterPro" id="IPR036097">
    <property type="entry name" value="HisK_dim/P_sf"/>
</dbReference>
<dbReference type="Pfam" id="PF02518">
    <property type="entry name" value="HATPase_c"/>
    <property type="match status" value="1"/>
</dbReference>
<keyword evidence="5" id="KW-0547">Nucleotide-binding</keyword>
<dbReference type="InterPro" id="IPR011006">
    <property type="entry name" value="CheY-like_superfamily"/>
</dbReference>
<keyword evidence="6" id="KW-0418">Kinase</keyword>
<evidence type="ECO:0000259" key="15">
    <source>
        <dbReference type="PROSITE" id="PS50109"/>
    </source>
</evidence>
<dbReference type="InterPro" id="IPR005467">
    <property type="entry name" value="His_kinase_dom"/>
</dbReference>
<evidence type="ECO:0000259" key="17">
    <source>
        <dbReference type="PROSITE" id="PS50894"/>
    </source>
</evidence>
<dbReference type="InterPro" id="IPR036890">
    <property type="entry name" value="HATPase_C_sf"/>
</dbReference>
<keyword evidence="4" id="KW-0808">Transferase</keyword>
<keyword evidence="19" id="KW-1185">Reference proteome</keyword>
<dbReference type="InterPro" id="IPR001789">
    <property type="entry name" value="Sig_transdc_resp-reg_receiver"/>
</dbReference>
<evidence type="ECO:0000256" key="7">
    <source>
        <dbReference type="ARBA" id="ARBA00022840"/>
    </source>
</evidence>
<feature type="modified residue" description="4-aspartylphosphate" evidence="12">
    <location>
        <position position="1938"/>
    </location>
</feature>
<dbReference type="Gene3D" id="1.10.287.130">
    <property type="match status" value="1"/>
</dbReference>
<keyword evidence="7" id="KW-0067">ATP-binding</keyword>
<dbReference type="PROSITE" id="PS50011">
    <property type="entry name" value="PROTEIN_KINASE_DOM"/>
    <property type="match status" value="1"/>
</dbReference>
<dbReference type="InterPro" id="IPR036641">
    <property type="entry name" value="HPT_dom_sf"/>
</dbReference>
<comment type="catalytic activity">
    <reaction evidence="1">
        <text>ATP + protein L-histidine = ADP + protein N-phospho-L-histidine.</text>
        <dbReference type="EC" id="2.7.13.3"/>
    </reaction>
</comment>
<evidence type="ECO:0000256" key="9">
    <source>
        <dbReference type="ARBA" id="ARBA00064003"/>
    </source>
</evidence>
<dbReference type="SUPFAM" id="SSF52172">
    <property type="entry name" value="CheY-like"/>
    <property type="match status" value="2"/>
</dbReference>
<dbReference type="SUPFAM" id="SSF47226">
    <property type="entry name" value="Histidine-containing phosphotransfer domain, HPT domain"/>
    <property type="match status" value="1"/>
</dbReference>
<dbReference type="Pfam" id="PF01590">
    <property type="entry name" value="GAF"/>
    <property type="match status" value="1"/>
</dbReference>
<dbReference type="SMART" id="SM00073">
    <property type="entry name" value="HPT"/>
    <property type="match status" value="1"/>
</dbReference>
<feature type="modified residue" description="4-aspartylphosphate" evidence="12">
    <location>
        <position position="1799"/>
    </location>
</feature>
<dbReference type="Gene3D" id="1.20.120.160">
    <property type="entry name" value="HPT domain"/>
    <property type="match status" value="1"/>
</dbReference>
<dbReference type="PROSITE" id="PS50894">
    <property type="entry name" value="HPT"/>
    <property type="match status" value="1"/>
</dbReference>
<feature type="domain" description="Histidine kinase" evidence="15">
    <location>
        <begin position="1505"/>
        <end position="1725"/>
    </location>
</feature>
<keyword evidence="8" id="KW-0902">Two-component regulatory system</keyword>
<evidence type="ECO:0000259" key="16">
    <source>
        <dbReference type="PROSITE" id="PS50110"/>
    </source>
</evidence>
<proteinExistence type="predicted"/>
<dbReference type="InterPro" id="IPR003594">
    <property type="entry name" value="HATPase_dom"/>
</dbReference>
<evidence type="ECO:0000256" key="4">
    <source>
        <dbReference type="ARBA" id="ARBA00022679"/>
    </source>
</evidence>
<dbReference type="InterPro" id="IPR004358">
    <property type="entry name" value="Sig_transdc_His_kin-like_C"/>
</dbReference>
<dbReference type="InterPro" id="IPR027417">
    <property type="entry name" value="P-loop_NTPase"/>
</dbReference>
<dbReference type="PANTHER" id="PTHR45339">
    <property type="entry name" value="HYBRID SIGNAL TRANSDUCTION HISTIDINE KINASE J"/>
    <property type="match status" value="1"/>
</dbReference>
<evidence type="ECO:0000256" key="8">
    <source>
        <dbReference type="ARBA" id="ARBA00023012"/>
    </source>
</evidence>
<dbReference type="InterPro" id="IPR041664">
    <property type="entry name" value="AAA_16"/>
</dbReference>
<dbReference type="Proteomes" id="UP000244441">
    <property type="component" value="Chromosome"/>
</dbReference>
<dbReference type="InterPro" id="IPR003661">
    <property type="entry name" value="HisK_dim/P_dom"/>
</dbReference>
<dbReference type="InterPro" id="IPR008207">
    <property type="entry name" value="Sig_transdc_His_kin_Hpt_dom"/>
</dbReference>
<name>A0A2S0VQS7_9ALTE</name>
<dbReference type="Gene3D" id="3.30.565.10">
    <property type="entry name" value="Histidine kinase-like ATPase, C-terminal domain"/>
    <property type="match status" value="1"/>
</dbReference>
<dbReference type="CDD" id="cd00082">
    <property type="entry name" value="HisKA"/>
    <property type="match status" value="1"/>
</dbReference>
<dbReference type="SUPFAM" id="SSF55874">
    <property type="entry name" value="ATPase domain of HSP90 chaperone/DNA topoisomerase II/histidine kinase"/>
    <property type="match status" value="1"/>
</dbReference>
<dbReference type="EMBL" id="CP026604">
    <property type="protein sequence ID" value="AWB66440.1"/>
    <property type="molecule type" value="Genomic_DNA"/>
</dbReference>
<evidence type="ECO:0000313" key="19">
    <source>
        <dbReference type="Proteomes" id="UP000244441"/>
    </source>
</evidence>
<dbReference type="Gene3D" id="1.10.510.10">
    <property type="entry name" value="Transferase(Phosphotransferase) domain 1"/>
    <property type="match status" value="1"/>
</dbReference>
<dbReference type="GO" id="GO:0000155">
    <property type="term" value="F:phosphorelay sensor kinase activity"/>
    <property type="evidence" value="ECO:0007669"/>
    <property type="project" value="InterPro"/>
</dbReference>
<evidence type="ECO:0000256" key="13">
    <source>
        <dbReference type="SAM" id="Coils"/>
    </source>
</evidence>
<sequence>MNNQSEVAKIELFKGSIKTSNMSRLQQFQTITQRGAISANAWLLEGVSAQQEQLIVRIEEPELQQLQFRHRPKLPVMPVKEAYRDGQFSYQHLDNRQYFQPFESAHQTLKDQGVGAQLSAAIALTNAIAKVHSSNLILGTLSPCNLFWDAKYQQVNFADLHFACSIKGVNRQLFFTSEQNLLVTLSPEGSGRVNCPVDHKSDLYSLGCLLYHLFSGHYPFESDDALALVHAHIARPALRLRTRLPAIPRQIDNILMCLLQKNASQRYHSVKGVLSDLQQCLTQWQTDQTISHFDLSIGLEPGKLTLPNKAYGRELEVSKLLDAFNAHMRRGEKTVFVIDGYSGSGKTRVVEEIQLPVLEHWAYFIRGKFEQYRQNTAYFALLSALRELAEQLLTEPDEQLANLRSLLTSTLGADSYLLTDLVPELSPIFGPAAQGYKVDPTEVQARFTNLLVNFFRCLSQENRSLTLFLDDLQWADVATLEVLQRILQDGNVSNLFVVLSYRSNEVDDAHPLSLTLAELQQLNIHYHALTVPPLPSGAVSELLVDTLNISRKRAGFLAKLLIDKTQGNPFFVRQFLQVLVQQGLLNLSDDGQWRWDISQIEQQAITDNLVELVAQRFSRLSDDAKGLLKVAALAGSQVPINLLSAVLGSSLDVVHQVISPLVEQGILVATANHADNSVEYIKFSHDRIQQAAYQLDNYQPDEAIHFAICRYYLEQTEQNQLADSLFTLVSHANCCQAQFIEHWSLLKYVELNTLAGEKALNTNAYSSACEYLAAALKLMPSLQQMATQPVYFRAKFALASSLYLSQSQSQALDICSEMLEFTTDPIQRLQVFKLKVLIYFAGSQIAQAYQAGVSALAEVNIDVSKTAGIAEQYLTLQSLYNKAQVADLLYKPNMDDEVKLAALELLNVTMAVTYVMGPEKYLAAVYQAMRLCLQHGNSAHASRVYSVHSIILAGAFQLYDEAKAFADLALQVNQVYYGQYTVEVEFQKAITVDHWHTELAGSLKRLEKVIYKGLERGNLEYAMHSAMFYTYYNSLSGCELSKVNQEFAKYTQLMADKKSLFNLQLTNVWYQTSLNLACTQSIQPCVLVGDAFDELKEVPVLREHNLAPILFGYHTCKLILGYLFNDNSLAIEHESVGAPMAPVAMALYHQTEFFLFSGLLAARRCKQLDKQSSEYQQLKQKLAAQVSQFETWATTGEANYAHKAKLLKAELAAINQQADAWQSYQQAIELAQQHGYQQHLAIANECAAVYWQSQNKPEFASPHIKAAHQAYLSWGAAAKARQLAQAYPNIIEKNLSKPRKTERNQGISLDLASVFKASEMLTGEVDIDAFLARMLHIIIENAGAQRGCLILDQNDELVLQASTDEDAKHASGYPQSLAQLVFRSKMTKLYSKSAELSGVLSDDYFQQSQPKSVLCIPIVVSALARGVLYLEHFDIEGAFTEERVNILQLLANQTTIFYDNAALYKNLTRYNQTLQQRVDERTLELQREKQRAEDATQAKSQFLARMSHEIRTPMNAVIGLSRLTLRTSMTFEQRDSLNKILESSEALLLLINDILDISKIEAGKMTVESAQFDLYKTVQRAANVVNLRAHEKHLELITYIDPLVPQFLIGDSYRLQQIMNNLLSNAVKFTEKGHVSIRVRHQRIADDIQLIISVEDTGIGMDQEQQSRLFDSFSQVDDSITRKYGGTGLGLSICKQLSELMGGDIDLVSDKGQGSNFTFTVMVKPADLQSLAYASITKQDIAKLKVLVVDDIDLSRKVIVDSLLHCDITPDVAINGQEAVNAVQQALQTNNPYDLVIMDWRMPVMDGIEAARIIRQELEHMTPKILMVSAYDKDEAKTIAEDVGLQHFLEKPIDQSLLVDFLIGVLFERASSLESQISDGQIPDLSSYKILLVEDNTINQQVALGFLGDTQAKVEVADNGQQALDMLQNAEYDLVLMDIQMPVMDGLTATQKIRESLKLSVPIVAMTAHALEEDKLKSLSVGMDAHITKPIEPEVLYNTLSSYLTSESYIELPEPLDNVSHQAAELTEDDVILRLQKVGQLDADFAIQRVQGKQKLYLDLVKDFWSKHKNTAADLLALTSPERLEELVRMAHTLKSSASYIGALELAEQAKLLETLAKQQDPKTAAVLNQVVESIQQIVKQLTPIFDVAQPITQVESSSSDQAFSESALLSLLEKLQALVSHSDADSEELVTELFNMCRGTSWAGKVANVNELVHDFEFELANEAISKLINSLRD</sequence>
<evidence type="ECO:0000256" key="6">
    <source>
        <dbReference type="ARBA" id="ARBA00022777"/>
    </source>
</evidence>
<dbReference type="InterPro" id="IPR000719">
    <property type="entry name" value="Prot_kinase_dom"/>
</dbReference>
<dbReference type="SMART" id="SM00387">
    <property type="entry name" value="HATPase_c"/>
    <property type="match status" value="1"/>
</dbReference>
<dbReference type="SUPFAM" id="SSF47384">
    <property type="entry name" value="Homodimeric domain of signal transducing histidine kinase"/>
    <property type="match status" value="1"/>
</dbReference>
<dbReference type="SUPFAM" id="SSF55781">
    <property type="entry name" value="GAF domain-like"/>
    <property type="match status" value="1"/>
</dbReference>
<evidence type="ECO:0000259" key="14">
    <source>
        <dbReference type="PROSITE" id="PS50011"/>
    </source>
</evidence>
<comment type="subunit">
    <text evidence="9">At low DSF concentrations, interacts with RpfF.</text>
</comment>
<dbReference type="KEGG" id="cate:C2869_08380"/>
<dbReference type="Pfam" id="PF00069">
    <property type="entry name" value="Pkinase"/>
    <property type="match status" value="1"/>
</dbReference>
<dbReference type="Gene3D" id="3.40.50.300">
    <property type="entry name" value="P-loop containing nucleotide triphosphate hydrolases"/>
    <property type="match status" value="1"/>
</dbReference>
<dbReference type="InterPro" id="IPR029016">
    <property type="entry name" value="GAF-like_dom_sf"/>
</dbReference>
<gene>
    <name evidence="18" type="ORF">C2869_08380</name>
</gene>
<dbReference type="Pfam" id="PF00512">
    <property type="entry name" value="HisKA"/>
    <property type="match status" value="1"/>
</dbReference>
<dbReference type="SMART" id="SM00388">
    <property type="entry name" value="HisKA"/>
    <property type="match status" value="1"/>
</dbReference>
<dbReference type="RefSeq" id="WP_108602503.1">
    <property type="nucleotide sequence ID" value="NZ_CP026604.1"/>
</dbReference>
<evidence type="ECO:0000256" key="12">
    <source>
        <dbReference type="PROSITE-ProRule" id="PRU00169"/>
    </source>
</evidence>
<keyword evidence="13" id="KW-0175">Coiled coil</keyword>
<dbReference type="SUPFAM" id="SSF52540">
    <property type="entry name" value="P-loop containing nucleoside triphosphate hydrolases"/>
    <property type="match status" value="1"/>
</dbReference>
<evidence type="ECO:0000313" key="18">
    <source>
        <dbReference type="EMBL" id="AWB66440.1"/>
    </source>
</evidence>
<evidence type="ECO:0000256" key="3">
    <source>
        <dbReference type="ARBA" id="ARBA00022553"/>
    </source>
</evidence>